<evidence type="ECO:0000256" key="1">
    <source>
        <dbReference type="SAM" id="MobiDB-lite"/>
    </source>
</evidence>
<organism evidence="2 3">
    <name type="scientific">Rhizopus oryzae</name>
    <name type="common">Mucormycosis agent</name>
    <name type="synonym">Rhizopus arrhizus var. delemar</name>
    <dbReference type="NCBI Taxonomy" id="64495"/>
    <lineage>
        <taxon>Eukaryota</taxon>
        <taxon>Fungi</taxon>
        <taxon>Fungi incertae sedis</taxon>
        <taxon>Mucoromycota</taxon>
        <taxon>Mucoromycotina</taxon>
        <taxon>Mucoromycetes</taxon>
        <taxon>Mucorales</taxon>
        <taxon>Mucorineae</taxon>
        <taxon>Rhizopodaceae</taxon>
        <taxon>Rhizopus</taxon>
    </lineage>
</organism>
<evidence type="ECO:0008006" key="4">
    <source>
        <dbReference type="Google" id="ProtNLM"/>
    </source>
</evidence>
<feature type="compositionally biased region" description="Low complexity" evidence="1">
    <location>
        <begin position="64"/>
        <end position="74"/>
    </location>
</feature>
<keyword evidence="3" id="KW-1185">Reference proteome</keyword>
<feature type="compositionally biased region" description="Polar residues" evidence="1">
    <location>
        <begin position="27"/>
        <end position="62"/>
    </location>
</feature>
<sequence length="352" mass="40142">MTSSSTSTNGSQQINKVNKRSDHKNNTNKIQPSFNHDSRPTTPILMNNSSNPIMNRLSSMTGRSPPSTHSTPSPADKYINYHQSNSFFLPKDWESRNYEENLHYALKTTFGGTVSQTVLPRLQKGARVIQMGSCTNPWLMDMATQFPSCHFTAIEVVPNSFLQDFPPLPNVAFERGLPWIQILQNLDDNSIDYIHLRACSSFLDSDQWHQGLIEMYRVLKPEGVIRMEDFHNLASGTVMIESFVETCKNIAASSRFDFDIAPKLGTIATQHHFQIIESKKKRIHYGSKGKVEEEFLLFILGIFEQVSDQMAPLLGLDPEDYRHRVEMFCAQCVKNDCHMDWFSWVVKKPAST</sequence>
<dbReference type="SUPFAM" id="SSF53335">
    <property type="entry name" value="S-adenosyl-L-methionine-dependent methyltransferases"/>
    <property type="match status" value="1"/>
</dbReference>
<dbReference type="EMBL" id="JAANQT010001452">
    <property type="protein sequence ID" value="KAG1305099.1"/>
    <property type="molecule type" value="Genomic_DNA"/>
</dbReference>
<proteinExistence type="predicted"/>
<dbReference type="Gene3D" id="3.40.50.150">
    <property type="entry name" value="Vaccinia Virus protein VP39"/>
    <property type="match status" value="1"/>
</dbReference>
<dbReference type="OrthoDB" id="2013972at2759"/>
<evidence type="ECO:0000313" key="3">
    <source>
        <dbReference type="Proteomes" id="UP000716291"/>
    </source>
</evidence>
<dbReference type="InterPro" id="IPR029063">
    <property type="entry name" value="SAM-dependent_MTases_sf"/>
</dbReference>
<evidence type="ECO:0000313" key="2">
    <source>
        <dbReference type="EMBL" id="KAG1305099.1"/>
    </source>
</evidence>
<protein>
    <recommendedName>
        <fullName evidence="4">Methyltransferase domain-containing protein</fullName>
    </recommendedName>
</protein>
<gene>
    <name evidence="2" type="ORF">G6F64_008659</name>
</gene>
<reference evidence="2" key="1">
    <citation type="journal article" date="2020" name="Microb. Genom.">
        <title>Genetic diversity of clinical and environmental Mucorales isolates obtained from an investigation of mucormycosis cases among solid organ transplant recipients.</title>
        <authorList>
            <person name="Nguyen M.H."/>
            <person name="Kaul D."/>
            <person name="Muto C."/>
            <person name="Cheng S.J."/>
            <person name="Richter R.A."/>
            <person name="Bruno V.M."/>
            <person name="Liu G."/>
            <person name="Beyhan S."/>
            <person name="Sundermann A.J."/>
            <person name="Mounaud S."/>
            <person name="Pasculle A.W."/>
            <person name="Nierman W.C."/>
            <person name="Driscoll E."/>
            <person name="Cumbie R."/>
            <person name="Clancy C.J."/>
            <person name="Dupont C.L."/>
        </authorList>
    </citation>
    <scope>NUCLEOTIDE SEQUENCE</scope>
    <source>
        <strain evidence="2">GL11</strain>
    </source>
</reference>
<name>A0A9P7BPE5_RHIOR</name>
<accession>A0A9P7BPE5</accession>
<dbReference type="Proteomes" id="UP000716291">
    <property type="component" value="Unassembled WGS sequence"/>
</dbReference>
<feature type="region of interest" description="Disordered" evidence="1">
    <location>
        <begin position="1"/>
        <end position="76"/>
    </location>
</feature>
<comment type="caution">
    <text evidence="2">The sequence shown here is derived from an EMBL/GenBank/DDBJ whole genome shotgun (WGS) entry which is preliminary data.</text>
</comment>
<dbReference type="AlphaFoldDB" id="A0A9P7BPE5"/>